<dbReference type="AlphaFoldDB" id="A0A4U9W4F6"/>
<name>A0A4U9W4F6_SERFO</name>
<accession>A0A4U9W4F6</accession>
<sequence>MIINIIVMPKGFGNIFYQARHYLKKTQLLSHQFAPAQKKSD</sequence>
<evidence type="ECO:0000313" key="1">
    <source>
        <dbReference type="EMBL" id="VTR53621.1"/>
    </source>
</evidence>
<protein>
    <submittedName>
        <fullName evidence="1">Uncharacterized protein</fullName>
    </submittedName>
</protein>
<dbReference type="EMBL" id="CABEEZ010000128">
    <property type="protein sequence ID" value="VTR53621.1"/>
    <property type="molecule type" value="Genomic_DNA"/>
</dbReference>
<proteinExistence type="predicted"/>
<gene>
    <name evidence="1" type="ORF">NCTC12965_06583</name>
</gene>
<organism evidence="1">
    <name type="scientific">Serratia fonticola</name>
    <dbReference type="NCBI Taxonomy" id="47917"/>
    <lineage>
        <taxon>Bacteria</taxon>
        <taxon>Pseudomonadati</taxon>
        <taxon>Pseudomonadota</taxon>
        <taxon>Gammaproteobacteria</taxon>
        <taxon>Enterobacterales</taxon>
        <taxon>Yersiniaceae</taxon>
        <taxon>Serratia</taxon>
    </lineage>
</organism>
<reference evidence="1" key="1">
    <citation type="submission" date="2019-05" db="EMBL/GenBank/DDBJ databases">
        <authorList>
            <consortium name="Pathogen Informatics"/>
        </authorList>
    </citation>
    <scope>NUCLEOTIDE SEQUENCE [LARGE SCALE GENOMIC DNA]</scope>
    <source>
        <strain evidence="1">NCTC12965</strain>
    </source>
</reference>